<evidence type="ECO:0000313" key="2">
    <source>
        <dbReference type="Proteomes" id="UP000485058"/>
    </source>
</evidence>
<dbReference type="Proteomes" id="UP000485058">
    <property type="component" value="Unassembled WGS sequence"/>
</dbReference>
<keyword evidence="2" id="KW-1185">Reference proteome</keyword>
<dbReference type="EMBL" id="BLLF01000099">
    <property type="protein sequence ID" value="GFH07499.1"/>
    <property type="molecule type" value="Genomic_DNA"/>
</dbReference>
<gene>
    <name evidence="1" type="ORF">HaLaN_02310</name>
</gene>
<feature type="non-terminal residue" evidence="1">
    <location>
        <position position="1"/>
    </location>
</feature>
<feature type="non-terminal residue" evidence="1">
    <location>
        <position position="61"/>
    </location>
</feature>
<name>A0A699YN25_HAELA</name>
<reference evidence="1 2" key="1">
    <citation type="submission" date="2020-02" db="EMBL/GenBank/DDBJ databases">
        <title>Draft genome sequence of Haematococcus lacustris strain NIES-144.</title>
        <authorList>
            <person name="Morimoto D."/>
            <person name="Nakagawa S."/>
            <person name="Yoshida T."/>
            <person name="Sawayama S."/>
        </authorList>
    </citation>
    <scope>NUCLEOTIDE SEQUENCE [LARGE SCALE GENOMIC DNA]</scope>
    <source>
        <strain evidence="1 2">NIES-144</strain>
    </source>
</reference>
<organism evidence="1 2">
    <name type="scientific">Haematococcus lacustris</name>
    <name type="common">Green alga</name>
    <name type="synonym">Haematococcus pluvialis</name>
    <dbReference type="NCBI Taxonomy" id="44745"/>
    <lineage>
        <taxon>Eukaryota</taxon>
        <taxon>Viridiplantae</taxon>
        <taxon>Chlorophyta</taxon>
        <taxon>core chlorophytes</taxon>
        <taxon>Chlorophyceae</taxon>
        <taxon>CS clade</taxon>
        <taxon>Chlamydomonadales</taxon>
        <taxon>Haematococcaceae</taxon>
        <taxon>Haematococcus</taxon>
    </lineage>
</organism>
<sequence length="61" mass="6862">MEERYPAFHCKEPRRDKGTQLGTAALQLCSWHYSTLHNMTGPHAQSTSWLSAYCPAQPAKA</sequence>
<comment type="caution">
    <text evidence="1">The sequence shown here is derived from an EMBL/GenBank/DDBJ whole genome shotgun (WGS) entry which is preliminary data.</text>
</comment>
<proteinExistence type="predicted"/>
<accession>A0A699YN25</accession>
<dbReference type="AlphaFoldDB" id="A0A699YN25"/>
<protein>
    <submittedName>
        <fullName evidence="1">Uncharacterized protein</fullName>
    </submittedName>
</protein>
<evidence type="ECO:0000313" key="1">
    <source>
        <dbReference type="EMBL" id="GFH07499.1"/>
    </source>
</evidence>